<dbReference type="Gene3D" id="3.80.10.10">
    <property type="entry name" value="Ribonuclease Inhibitor"/>
    <property type="match status" value="2"/>
</dbReference>
<dbReference type="InterPro" id="IPR003591">
    <property type="entry name" value="Leu-rich_rpt_typical-subtyp"/>
</dbReference>
<dbReference type="GO" id="GO:0005737">
    <property type="term" value="C:cytoplasm"/>
    <property type="evidence" value="ECO:0007669"/>
    <property type="project" value="TreeGrafter"/>
</dbReference>
<name>A0A9K3CWS0_9EUKA</name>
<dbReference type="Pfam" id="PF13516">
    <property type="entry name" value="LRR_6"/>
    <property type="match status" value="1"/>
</dbReference>
<dbReference type="SUPFAM" id="SSF52058">
    <property type="entry name" value="L domain-like"/>
    <property type="match status" value="1"/>
</dbReference>
<dbReference type="InterPro" id="IPR001611">
    <property type="entry name" value="Leu-rich_rpt"/>
</dbReference>
<sequence>MLNRAKKTLSQRTKKGEPISRVRSRVRVGMLSHASLSGPLDCLSLFPNLTSLMAFDNAFTEVSGAHLPNLIELDLSKNSLATYPLSLFTPRLAILRIGYNSMRTVSLPPLPCLRELDVSHQRDGLMWLGSVPVSETGPETGVIQGEGDVVPDPLAGSLAADAAALEDRPPSVFSELTTLDLSGNALDDEGLVLLLRSLVLPRLMILSLAENKISSLSTLSSIHSACPMLQSIDMAGCPVAKLARYQVSVFNSIPNVRVINGEVLSSQRISFLSGMQRRDSERQRERQRSAVAERERQHHLEAERQSRDARRHDPSLRVYDTRHALAPSPSPMAPRETVRHRERDFEAAPVVSARAERERERERVPRMNRATVARERAAERDRAAAKERERERERERRIPREGTSNHVTLDGFSLT</sequence>
<dbReference type="SMART" id="SM00369">
    <property type="entry name" value="LRR_TYP"/>
    <property type="match status" value="2"/>
</dbReference>
<reference evidence="5 6" key="2">
    <citation type="journal article" date="2018" name="PLoS ONE">
        <title>The draft genome of Kipferlia bialata reveals reductive genome evolution in fornicate parasites.</title>
        <authorList>
            <person name="Tanifuji G."/>
            <person name="Takabayashi S."/>
            <person name="Kume K."/>
            <person name="Takagi M."/>
            <person name="Nakayama T."/>
            <person name="Kamikawa R."/>
            <person name="Inagaki Y."/>
            <person name="Hashimoto T."/>
        </authorList>
    </citation>
    <scope>NUCLEOTIDE SEQUENCE [LARGE SCALE GENOMIC DNA]</scope>
    <source>
        <strain evidence="5">NY0173</strain>
    </source>
</reference>
<comment type="caution">
    <text evidence="5">The sequence shown here is derived from an EMBL/GenBank/DDBJ whole genome shotgun (WGS) entry which is preliminary data.</text>
</comment>
<dbReference type="AlphaFoldDB" id="A0A9K3CWS0"/>
<dbReference type="PROSITE" id="PS51450">
    <property type="entry name" value="LRR"/>
    <property type="match status" value="1"/>
</dbReference>
<evidence type="ECO:0000313" key="6">
    <source>
        <dbReference type="Proteomes" id="UP000265618"/>
    </source>
</evidence>
<evidence type="ECO:0000256" key="1">
    <source>
        <dbReference type="ARBA" id="ARBA00022614"/>
    </source>
</evidence>
<reference evidence="5" key="1">
    <citation type="submission" date="2016-10" db="EMBL/GenBank/DDBJ databases">
        <authorList>
            <person name="Tanifuji G."/>
            <person name="Kume K."/>
            <person name="Nakayama T."/>
            <person name="Takabayashi S."/>
            <person name="Hashimoto T."/>
        </authorList>
    </citation>
    <scope>NUCLEOTIDE SEQUENCE</scope>
    <source>
        <strain evidence="5">NY0173</strain>
    </source>
</reference>
<proteinExistence type="predicted"/>
<accession>A0A9K3CWS0</accession>
<feature type="compositionally biased region" description="Basic and acidic residues" evidence="3">
    <location>
        <begin position="276"/>
        <end position="323"/>
    </location>
</feature>
<evidence type="ECO:0000256" key="2">
    <source>
        <dbReference type="ARBA" id="ARBA00022737"/>
    </source>
</evidence>
<feature type="compositionally biased region" description="Basic and acidic residues" evidence="3">
    <location>
        <begin position="372"/>
        <end position="400"/>
    </location>
</feature>
<feature type="compositionally biased region" description="Basic and acidic residues" evidence="3">
    <location>
        <begin position="354"/>
        <end position="365"/>
    </location>
</feature>
<keyword evidence="6" id="KW-1185">Reference proteome</keyword>
<organism evidence="5 6">
    <name type="scientific">Kipferlia bialata</name>
    <dbReference type="NCBI Taxonomy" id="797122"/>
    <lineage>
        <taxon>Eukaryota</taxon>
        <taxon>Metamonada</taxon>
        <taxon>Carpediemonas-like organisms</taxon>
        <taxon>Kipferlia</taxon>
    </lineage>
</organism>
<evidence type="ECO:0000313" key="4">
    <source>
        <dbReference type="EMBL" id="GIQ82269.1"/>
    </source>
</evidence>
<dbReference type="Proteomes" id="UP000265618">
    <property type="component" value="Unassembled WGS sequence"/>
</dbReference>
<dbReference type="EMBL" id="BDIP01000640">
    <property type="protein sequence ID" value="GIQ82269.1"/>
    <property type="molecule type" value="Genomic_DNA"/>
</dbReference>
<dbReference type="PANTHER" id="PTHR15454">
    <property type="entry name" value="NISCHARIN RELATED"/>
    <property type="match status" value="1"/>
</dbReference>
<protein>
    <submittedName>
        <fullName evidence="5">Uncharacterized protein</fullName>
    </submittedName>
</protein>
<gene>
    <name evidence="4" type="ORF">KIPB_003373</name>
    <name evidence="5" type="ORF">KIPB_005480</name>
</gene>
<evidence type="ECO:0000313" key="5">
    <source>
        <dbReference type="EMBL" id="GIQ84051.1"/>
    </source>
</evidence>
<keyword evidence="2" id="KW-0677">Repeat</keyword>
<dbReference type="InterPro" id="IPR032675">
    <property type="entry name" value="LRR_dom_sf"/>
</dbReference>
<keyword evidence="1" id="KW-0433">Leucine-rich repeat</keyword>
<feature type="region of interest" description="Disordered" evidence="3">
    <location>
        <begin position="274"/>
        <end position="415"/>
    </location>
</feature>
<dbReference type="EMBL" id="BDIP01001287">
    <property type="protein sequence ID" value="GIQ84051.1"/>
    <property type="molecule type" value="Genomic_DNA"/>
</dbReference>
<feature type="compositionally biased region" description="Basic and acidic residues" evidence="3">
    <location>
        <begin position="336"/>
        <end position="346"/>
    </location>
</feature>
<evidence type="ECO:0000256" key="3">
    <source>
        <dbReference type="SAM" id="MobiDB-lite"/>
    </source>
</evidence>